<evidence type="ECO:0000256" key="8">
    <source>
        <dbReference type="ARBA" id="ARBA00023186"/>
    </source>
</evidence>
<evidence type="ECO:0000256" key="2">
    <source>
        <dbReference type="ARBA" id="ARBA00017228"/>
    </source>
</evidence>
<comment type="subcellular location">
    <subcellularLocation>
        <location evidence="9">Cytoplasm</location>
    </subcellularLocation>
</comment>
<comment type="similarity">
    <text evidence="1">Belongs to the anaerobic coproporphyrinogen-III oxidase family. HemW subfamily.</text>
</comment>
<dbReference type="SFLD" id="SFLDF00562">
    <property type="entry name" value="HemN-like__clustered_with_heat"/>
    <property type="match status" value="1"/>
</dbReference>
<feature type="domain" description="Radical SAM core" evidence="10">
    <location>
        <begin position="6"/>
        <end position="231"/>
    </location>
</feature>
<keyword evidence="6 9" id="KW-0408">Iron</keyword>
<keyword evidence="7 9" id="KW-0411">Iron-sulfur</keyword>
<evidence type="ECO:0000313" key="11">
    <source>
        <dbReference type="EMBL" id="BBM53539.1"/>
    </source>
</evidence>
<evidence type="ECO:0000256" key="7">
    <source>
        <dbReference type="ARBA" id="ARBA00023014"/>
    </source>
</evidence>
<evidence type="ECO:0000259" key="10">
    <source>
        <dbReference type="PROSITE" id="PS51918"/>
    </source>
</evidence>
<dbReference type="InterPro" id="IPR013785">
    <property type="entry name" value="Aldolase_TIM"/>
</dbReference>
<dbReference type="GO" id="GO:0005737">
    <property type="term" value="C:cytoplasm"/>
    <property type="evidence" value="ECO:0007669"/>
    <property type="project" value="UniProtKB-SubCell"/>
</dbReference>
<dbReference type="GO" id="GO:0046872">
    <property type="term" value="F:metal ion binding"/>
    <property type="evidence" value="ECO:0007669"/>
    <property type="project" value="UniProtKB-UniRule"/>
</dbReference>
<dbReference type="SFLD" id="SFLDS00029">
    <property type="entry name" value="Radical_SAM"/>
    <property type="match status" value="1"/>
</dbReference>
<keyword evidence="4 9" id="KW-0949">S-adenosyl-L-methionine</keyword>
<dbReference type="SFLD" id="SFLDG01082">
    <property type="entry name" value="B12-binding_domain_containing"/>
    <property type="match status" value="1"/>
</dbReference>
<sequence>MEKIEIKEKNIDAIYIHIPFCDKKCEYCDFCTFVRMEKEYRRYVDYLIREIRMYPKFKYDTIYFGGGTPSVLPVGMIKDVMDELEWTGNAEITLELNPTDMTLEKLRKIRETGINRLSIGIQSFQNHVLKFIGRQHSSEEAINVYKMAREAGFENITVDLMFGIPNQSIEDLQKDLEILKKLRPENVSIYSLIWEEGTVFWSKLQKGILSEIDQDVEAQMYEMIIEFFNENGYCHYEISNFCRIDGNFGGNRNINKNYNLEKKIDFQNFSEIKNNEDVLKKNDEVYNFGLQNRIYENDMSKNVNFTKIRTENRILENNNLKNQKLENKLLENVEDFEIIKKKQKNGGRHNLKYWRNKKFIGAGMSAASYYGENRHSNVRTFNKYYKFLDNEKLPIDESTIEVVDEIESEKLKKILGLRLIQEGIGYFEDKRVEKLIKNGLLEKFVVKKMDFSEKKVEKIEKFIITKEKEIKNKVKNNEYFDEKVDGNAYEIRLRLTKKGMMLANDVFVEFI</sequence>
<dbReference type="GO" id="GO:0051539">
    <property type="term" value="F:4 iron, 4 sulfur cluster binding"/>
    <property type="evidence" value="ECO:0007669"/>
    <property type="project" value="UniProtKB-UniRule"/>
</dbReference>
<dbReference type="EMBL" id="AP019840">
    <property type="protein sequence ID" value="BBM53539.1"/>
    <property type="molecule type" value="Genomic_DNA"/>
</dbReference>
<dbReference type="InterPro" id="IPR007197">
    <property type="entry name" value="rSAM"/>
</dbReference>
<dbReference type="PANTHER" id="PTHR13932:SF5">
    <property type="entry name" value="RADICAL S-ADENOSYL METHIONINE DOMAIN-CONTAINING PROTEIN 1, MITOCHONDRIAL"/>
    <property type="match status" value="1"/>
</dbReference>
<dbReference type="InterPro" id="IPR034505">
    <property type="entry name" value="Coproporphyrinogen-III_oxidase"/>
</dbReference>
<keyword evidence="5 9" id="KW-0479">Metal-binding</keyword>
<name>A0A510KP86_9FUSO</name>
<dbReference type="SFLD" id="SFLDG01065">
    <property type="entry name" value="anaerobic_coproporphyrinogen-I"/>
    <property type="match status" value="1"/>
</dbReference>
<accession>A0A510KP86</accession>
<evidence type="ECO:0000313" key="12">
    <source>
        <dbReference type="Proteomes" id="UP000321378"/>
    </source>
</evidence>
<dbReference type="GO" id="GO:0004109">
    <property type="term" value="F:coproporphyrinogen oxidase activity"/>
    <property type="evidence" value="ECO:0007669"/>
    <property type="project" value="InterPro"/>
</dbReference>
<gene>
    <name evidence="11" type="ORF">JMUB3935_2536</name>
</gene>
<keyword evidence="8 9" id="KW-0143">Chaperone</keyword>
<dbReference type="AlphaFoldDB" id="A0A510KP86"/>
<dbReference type="Proteomes" id="UP000321378">
    <property type="component" value="Chromosome"/>
</dbReference>
<dbReference type="Pfam" id="PF04055">
    <property type="entry name" value="Radical_SAM"/>
    <property type="match status" value="1"/>
</dbReference>
<dbReference type="CDD" id="cd01335">
    <property type="entry name" value="Radical_SAM"/>
    <property type="match status" value="1"/>
</dbReference>
<keyword evidence="9" id="KW-0963">Cytoplasm</keyword>
<dbReference type="PROSITE" id="PS51918">
    <property type="entry name" value="RADICAL_SAM"/>
    <property type="match status" value="1"/>
</dbReference>
<dbReference type="InterPro" id="IPR004559">
    <property type="entry name" value="HemW-like"/>
</dbReference>
<dbReference type="SUPFAM" id="SSF102114">
    <property type="entry name" value="Radical SAM enzymes"/>
    <property type="match status" value="2"/>
</dbReference>
<evidence type="ECO:0000256" key="3">
    <source>
        <dbReference type="ARBA" id="ARBA00022617"/>
    </source>
</evidence>
<dbReference type="InterPro" id="IPR058240">
    <property type="entry name" value="rSAM_sf"/>
</dbReference>
<dbReference type="SMART" id="SM00729">
    <property type="entry name" value="Elp3"/>
    <property type="match status" value="1"/>
</dbReference>
<dbReference type="STRING" id="1122173.GCA_000482505_01488"/>
<dbReference type="RefSeq" id="WP_232051202.1">
    <property type="nucleotide sequence ID" value="NZ_AP019840.1"/>
</dbReference>
<evidence type="ECO:0000256" key="5">
    <source>
        <dbReference type="ARBA" id="ARBA00022723"/>
    </source>
</evidence>
<proteinExistence type="inferred from homology"/>
<dbReference type="InterPro" id="IPR006638">
    <property type="entry name" value="Elp3/MiaA/NifB-like_rSAM"/>
</dbReference>
<reference evidence="11 12" key="1">
    <citation type="submission" date="2019-07" db="EMBL/GenBank/DDBJ databases">
        <title>Complete Genome Sequence of Leptotrichia trevisanii Strain JMUB3935.</title>
        <authorList>
            <person name="Watanabe S."/>
            <person name="Cui L."/>
        </authorList>
    </citation>
    <scope>NUCLEOTIDE SEQUENCE [LARGE SCALE GENOMIC DNA]</scope>
    <source>
        <strain evidence="11 12">JMUB3935</strain>
    </source>
</reference>
<keyword evidence="9" id="KW-0004">4Fe-4S</keyword>
<evidence type="ECO:0000256" key="6">
    <source>
        <dbReference type="ARBA" id="ARBA00023004"/>
    </source>
</evidence>
<protein>
    <recommendedName>
        <fullName evidence="2 9">Heme chaperone HemW</fullName>
    </recommendedName>
</protein>
<dbReference type="PANTHER" id="PTHR13932">
    <property type="entry name" value="COPROPORPHYRINIGEN III OXIDASE"/>
    <property type="match status" value="1"/>
</dbReference>
<evidence type="ECO:0000256" key="4">
    <source>
        <dbReference type="ARBA" id="ARBA00022691"/>
    </source>
</evidence>
<dbReference type="Gene3D" id="3.20.20.70">
    <property type="entry name" value="Aldolase class I"/>
    <property type="match status" value="1"/>
</dbReference>
<organism evidence="11 12">
    <name type="scientific">Leptotrichia trevisanii</name>
    <dbReference type="NCBI Taxonomy" id="109328"/>
    <lineage>
        <taxon>Bacteria</taxon>
        <taxon>Fusobacteriati</taxon>
        <taxon>Fusobacteriota</taxon>
        <taxon>Fusobacteriia</taxon>
        <taxon>Fusobacteriales</taxon>
        <taxon>Leptotrichiaceae</taxon>
        <taxon>Leptotrichia</taxon>
    </lineage>
</organism>
<comment type="function">
    <text evidence="9">Probably acts as a heme chaperone, transferring heme to an unknown acceptor. Binds one molecule of heme per monomer, possibly covalently. Binds 1 [4Fe-4S] cluster. The cluster is coordinated with 3 cysteines and an exchangeable S-adenosyl-L-methionine.</text>
</comment>
<evidence type="ECO:0000256" key="9">
    <source>
        <dbReference type="RuleBase" id="RU364116"/>
    </source>
</evidence>
<dbReference type="GO" id="GO:0006779">
    <property type="term" value="P:porphyrin-containing compound biosynthetic process"/>
    <property type="evidence" value="ECO:0007669"/>
    <property type="project" value="InterPro"/>
</dbReference>
<evidence type="ECO:0000256" key="1">
    <source>
        <dbReference type="ARBA" id="ARBA00006100"/>
    </source>
</evidence>
<keyword evidence="3 9" id="KW-0349">Heme</keyword>
<dbReference type="NCBIfam" id="TIGR00539">
    <property type="entry name" value="hemN_rel"/>
    <property type="match status" value="1"/>
</dbReference>